<name>A0ACB7SGB6_HYAAI</name>
<proteinExistence type="predicted"/>
<evidence type="ECO:0000313" key="1">
    <source>
        <dbReference type="EMBL" id="KAH6932824.1"/>
    </source>
</evidence>
<keyword evidence="2" id="KW-1185">Reference proteome</keyword>
<reference evidence="1" key="1">
    <citation type="submission" date="2020-05" db="EMBL/GenBank/DDBJ databases">
        <title>Large-scale comparative analyses of tick genomes elucidate their genetic diversity and vector capacities.</title>
        <authorList>
            <person name="Jia N."/>
            <person name="Wang J."/>
            <person name="Shi W."/>
            <person name="Du L."/>
            <person name="Sun Y."/>
            <person name="Zhan W."/>
            <person name="Jiang J."/>
            <person name="Wang Q."/>
            <person name="Zhang B."/>
            <person name="Ji P."/>
            <person name="Sakyi L.B."/>
            <person name="Cui X."/>
            <person name="Yuan T."/>
            <person name="Jiang B."/>
            <person name="Yang W."/>
            <person name="Lam T.T.-Y."/>
            <person name="Chang Q."/>
            <person name="Ding S."/>
            <person name="Wang X."/>
            <person name="Zhu J."/>
            <person name="Ruan X."/>
            <person name="Zhao L."/>
            <person name="Wei J."/>
            <person name="Que T."/>
            <person name="Du C."/>
            <person name="Cheng J."/>
            <person name="Dai P."/>
            <person name="Han X."/>
            <person name="Huang E."/>
            <person name="Gao Y."/>
            <person name="Liu J."/>
            <person name="Shao H."/>
            <person name="Ye R."/>
            <person name="Li L."/>
            <person name="Wei W."/>
            <person name="Wang X."/>
            <person name="Wang C."/>
            <person name="Yang T."/>
            <person name="Huo Q."/>
            <person name="Li W."/>
            <person name="Guo W."/>
            <person name="Chen H."/>
            <person name="Zhou L."/>
            <person name="Ni X."/>
            <person name="Tian J."/>
            <person name="Zhou Y."/>
            <person name="Sheng Y."/>
            <person name="Liu T."/>
            <person name="Pan Y."/>
            <person name="Xia L."/>
            <person name="Li J."/>
            <person name="Zhao F."/>
            <person name="Cao W."/>
        </authorList>
    </citation>
    <scope>NUCLEOTIDE SEQUENCE</scope>
    <source>
        <strain evidence="1">Hyas-2018</strain>
    </source>
</reference>
<evidence type="ECO:0000313" key="2">
    <source>
        <dbReference type="Proteomes" id="UP000821845"/>
    </source>
</evidence>
<protein>
    <submittedName>
        <fullName evidence="1">Uncharacterized protein</fullName>
    </submittedName>
</protein>
<comment type="caution">
    <text evidence="1">The sequence shown here is derived from an EMBL/GenBank/DDBJ whole genome shotgun (WGS) entry which is preliminary data.</text>
</comment>
<accession>A0ACB7SGB6</accession>
<sequence>MLKSFVLLLLLCAVVVRVRKLDMFGRCVSHESDEAKRGKCILLGDQEFRQIRNSTMFQAFAHLVLKRPSNQPNPGFLNTLATFTRVGIQVSVPLLTYANLWWLLRCYEVVSTLTGAPRIVAIPEAPEDCRSMGSPASVGTVVELSSSGPPGRSFFGVASCVFEASAAFRCDMGMGIGHGRRECCDAPLSTRRYRRAYVCHEQFVGSTADARESSCCSTAPFGSTVLGAVLTFSLKQHDDEDSASVAP</sequence>
<dbReference type="EMBL" id="CM023484">
    <property type="protein sequence ID" value="KAH6932824.1"/>
    <property type="molecule type" value="Genomic_DNA"/>
</dbReference>
<organism evidence="1 2">
    <name type="scientific">Hyalomma asiaticum</name>
    <name type="common">Tick</name>
    <dbReference type="NCBI Taxonomy" id="266040"/>
    <lineage>
        <taxon>Eukaryota</taxon>
        <taxon>Metazoa</taxon>
        <taxon>Ecdysozoa</taxon>
        <taxon>Arthropoda</taxon>
        <taxon>Chelicerata</taxon>
        <taxon>Arachnida</taxon>
        <taxon>Acari</taxon>
        <taxon>Parasitiformes</taxon>
        <taxon>Ixodida</taxon>
        <taxon>Ixodoidea</taxon>
        <taxon>Ixodidae</taxon>
        <taxon>Hyalomminae</taxon>
        <taxon>Hyalomma</taxon>
    </lineage>
</organism>
<dbReference type="Proteomes" id="UP000821845">
    <property type="component" value="Chromosome 4"/>
</dbReference>
<gene>
    <name evidence="1" type="ORF">HPB50_010031</name>
</gene>